<dbReference type="Gene3D" id="3.30.70.100">
    <property type="match status" value="1"/>
</dbReference>
<dbReference type="AlphaFoldDB" id="A0A109HGG1"/>
<evidence type="ECO:0000313" key="4">
    <source>
        <dbReference type="Proteomes" id="UP000055854"/>
    </source>
</evidence>
<name>A0A109HGG1_XANCT</name>
<dbReference type="PANTHER" id="PTHR46594">
    <property type="entry name" value="P-TYPE CATION-TRANSPORTING ATPASE"/>
    <property type="match status" value="1"/>
</dbReference>
<sequence>MQHIELTVHGMTCGGCSARLQRVLQASAGVAAALVVLDGGRVEVEYDAARIDAAAIERVIADAGFGVAPR</sequence>
<dbReference type="InterPro" id="IPR036163">
    <property type="entry name" value="HMA_dom_sf"/>
</dbReference>
<evidence type="ECO:0000313" key="3">
    <source>
        <dbReference type="EMBL" id="KWV11708.1"/>
    </source>
</evidence>
<dbReference type="Proteomes" id="UP000055854">
    <property type="component" value="Unassembled WGS sequence"/>
</dbReference>
<gene>
    <name evidence="3" type="ORF">ATB53_18855</name>
</gene>
<reference evidence="3 4" key="1">
    <citation type="submission" date="2015-11" db="EMBL/GenBank/DDBJ databases">
        <title>Long Read and Single Molecule DNA Sequencing Simplifies Genome Assembly and TAL Effector Gene Analysis of Xanthomonas translucens.</title>
        <authorList>
            <person name="Peng Z."/>
            <person name="Hu Y."/>
            <person name="Xie J."/>
            <person name="Potnis N."/>
            <person name="Akhunova A."/>
            <person name="Jones J."/>
            <person name="Liu Z."/>
            <person name="White F."/>
            <person name="Liu S."/>
        </authorList>
    </citation>
    <scope>NUCLEOTIDE SEQUENCE [LARGE SCALE GENOMIC DNA]</scope>
    <source>
        <strain evidence="3 4">B1</strain>
    </source>
</reference>
<dbReference type="SUPFAM" id="SSF55008">
    <property type="entry name" value="HMA, heavy metal-associated domain"/>
    <property type="match status" value="1"/>
</dbReference>
<comment type="caution">
    <text evidence="3">The sequence shown here is derived from an EMBL/GenBank/DDBJ whole genome shotgun (WGS) entry which is preliminary data.</text>
</comment>
<dbReference type="CDD" id="cd00371">
    <property type="entry name" value="HMA"/>
    <property type="match status" value="1"/>
</dbReference>
<dbReference type="PRINTS" id="PR00942">
    <property type="entry name" value="CUATPASEI"/>
</dbReference>
<evidence type="ECO:0000256" key="1">
    <source>
        <dbReference type="ARBA" id="ARBA00022723"/>
    </source>
</evidence>
<organism evidence="3 4">
    <name type="scientific">Xanthomonas campestris pv. translucens</name>
    <dbReference type="NCBI Taxonomy" id="343"/>
    <lineage>
        <taxon>Bacteria</taxon>
        <taxon>Pseudomonadati</taxon>
        <taxon>Pseudomonadota</taxon>
        <taxon>Gammaproteobacteria</taxon>
        <taxon>Lysobacterales</taxon>
        <taxon>Lysobacteraceae</taxon>
        <taxon>Xanthomonas</taxon>
        <taxon>Xanthomonas translucens group</taxon>
    </lineage>
</organism>
<feature type="domain" description="HMA" evidence="2">
    <location>
        <begin position="2"/>
        <end position="68"/>
    </location>
</feature>
<evidence type="ECO:0000259" key="2">
    <source>
        <dbReference type="PROSITE" id="PS50846"/>
    </source>
</evidence>
<dbReference type="GO" id="GO:0046872">
    <property type="term" value="F:metal ion binding"/>
    <property type="evidence" value="ECO:0007669"/>
    <property type="project" value="UniProtKB-KW"/>
</dbReference>
<dbReference type="Pfam" id="PF00403">
    <property type="entry name" value="HMA"/>
    <property type="match status" value="1"/>
</dbReference>
<dbReference type="PANTHER" id="PTHR46594:SF4">
    <property type="entry name" value="P-TYPE CATION-TRANSPORTING ATPASE"/>
    <property type="match status" value="1"/>
</dbReference>
<dbReference type="InterPro" id="IPR006121">
    <property type="entry name" value="HMA_dom"/>
</dbReference>
<dbReference type="InterPro" id="IPR017969">
    <property type="entry name" value="Heavy-metal-associated_CS"/>
</dbReference>
<protein>
    <submittedName>
        <fullName evidence="3">Copper resistance protein CopZ</fullName>
    </submittedName>
</protein>
<proteinExistence type="predicted"/>
<accession>A0A109HGG1</accession>
<dbReference type="PROSITE" id="PS50846">
    <property type="entry name" value="HMA_2"/>
    <property type="match status" value="1"/>
</dbReference>
<dbReference type="RefSeq" id="WP_060748574.1">
    <property type="nucleotide sequence ID" value="NZ_LNTA01000265.1"/>
</dbReference>
<dbReference type="PROSITE" id="PS01047">
    <property type="entry name" value="HMA_1"/>
    <property type="match status" value="1"/>
</dbReference>
<keyword evidence="1" id="KW-0479">Metal-binding</keyword>
<dbReference type="FunFam" id="3.30.70.100:FF:000001">
    <property type="entry name" value="ATPase copper transporting beta"/>
    <property type="match status" value="1"/>
</dbReference>
<dbReference type="EMBL" id="LNTA01000265">
    <property type="protein sequence ID" value="KWV11708.1"/>
    <property type="molecule type" value="Genomic_DNA"/>
</dbReference>